<accession>F2HHZ3</accession>
<evidence type="ECO:0000313" key="2">
    <source>
        <dbReference type="EMBL" id="AEA38939.1"/>
    </source>
</evidence>
<dbReference type="EMBL" id="CP002173">
    <property type="protein sequence ID" value="AEA38939.1"/>
    <property type="molecule type" value="Genomic_DNA"/>
</dbReference>
<keyword evidence="1" id="KW-0472">Membrane</keyword>
<organism evidence="2 3">
    <name type="scientific">Cryptomonas paramaecium</name>
    <dbReference type="NCBI Taxonomy" id="2898"/>
    <lineage>
        <taxon>Eukaryota</taxon>
        <taxon>Cryptophyceae</taxon>
        <taxon>Cryptomonadales</taxon>
        <taxon>Cryptomonadaceae</taxon>
        <taxon>Cryptomonas</taxon>
    </lineage>
</organism>
<dbReference type="Proteomes" id="UP000243423">
    <property type="component" value="Nucleomorph 2"/>
</dbReference>
<feature type="transmembrane region" description="Helical" evidence="1">
    <location>
        <begin position="164"/>
        <end position="183"/>
    </location>
</feature>
<evidence type="ECO:0000313" key="3">
    <source>
        <dbReference type="Proteomes" id="UP000243423"/>
    </source>
</evidence>
<sequence>MFRKKKRTSIFFFHKKDFKMLKKKFLKLKNSFKSKNLFFSMKKKRGEIFFTAKSLLFVYLSSFFFFNISFYFYLFYSDSLNLKIITKCTQFVVFRLIFFYSLYRVKKTFFTFKQKIHLDKTLLNTDFFKKKRLCVFGYKIYKKKSRNIVFTLSKKKTVQKIKLLFYKNVWIKFLSLYIINIYYKFIQKYNKYKKVYGLFEKHILVGQYLNFGIYNMKMIIHKADCPFITQVRFLAMVLITHEIKKLLHIVALLVKRYNLSSFYLKRLLTCLELIIGNGLNKNICIRFFKGQFFF</sequence>
<name>F2HHZ3_9CRYP</name>
<feature type="transmembrane region" description="Helical" evidence="1">
    <location>
        <begin position="84"/>
        <end position="103"/>
    </location>
</feature>
<evidence type="ECO:0000256" key="1">
    <source>
        <dbReference type="SAM" id="Phobius"/>
    </source>
</evidence>
<dbReference type="GeneID" id="10447181"/>
<protein>
    <submittedName>
        <fullName evidence="2">Uncharacterized protein</fullName>
    </submittedName>
</protein>
<reference evidence="2 3" key="1">
    <citation type="journal article" date="2011" name="Genome Biol. Evol.">
        <title>Complete nucleomorph genome sequence of the nonphotosynthetic alga Cryptomonas paramecium reveals a core nucleomorph gene set.</title>
        <authorList>
            <person name="Tanifuji G."/>
            <person name="Onodera N.T."/>
            <person name="Wheeler T.J."/>
            <person name="Dlutek M."/>
            <person name="Donaher N."/>
            <person name="Archibald J.M."/>
        </authorList>
    </citation>
    <scope>NUCLEOTIDE SEQUENCE [LARGE SCALE GENOMIC DNA]</scope>
    <source>
        <strain evidence="2 3">CCAP977/2A</strain>
    </source>
</reference>
<keyword evidence="1" id="KW-0812">Transmembrane</keyword>
<proteinExistence type="predicted"/>
<keyword evidence="2" id="KW-0542">Nucleomorph</keyword>
<keyword evidence="1" id="KW-1133">Transmembrane helix</keyword>
<dbReference type="RefSeq" id="XP_003239837.1">
    <property type="nucleotide sequence ID" value="XM_003239789.1"/>
</dbReference>
<dbReference type="AlphaFoldDB" id="F2HHZ3"/>
<gene>
    <name evidence="2" type="ORF">CPARA_2gp281</name>
</gene>
<geneLocation type="nucleomorph" evidence="2"/>